<comment type="subunit">
    <text evidence="3">Oligomer of 24 subunits. There are two types of subunits: L (light) chain and H (heavy) chain. The major chain can be light or heavy, depending on the species and tissue type. The functional molecule forms a roughly spherical shell with a diameter of 12 nm and contains a central cavity into which the insoluble mineral iron core is deposited. Interacts with NCOA4.</text>
</comment>
<dbReference type="Ensembl" id="ENSMMNT00015022579.1">
    <property type="protein sequence ID" value="ENSMMNP00015020541.1"/>
    <property type="gene ID" value="ENSMMNG00015015096.1"/>
</dbReference>
<dbReference type="InterPro" id="IPR009078">
    <property type="entry name" value="Ferritin-like_SF"/>
</dbReference>
<reference evidence="8" key="1">
    <citation type="journal article" date="2019" name="IScience">
        <title>Narwhal Genome Reveals Long-Term Low Genetic Diversity despite Current Large Abundance Size.</title>
        <authorList>
            <person name="Westbury M.V."/>
            <person name="Petersen B."/>
            <person name="Garde E."/>
            <person name="Heide-Jorgensen M.P."/>
            <person name="Lorenzen E.D."/>
        </authorList>
    </citation>
    <scope>NUCLEOTIDE SEQUENCE [LARGE SCALE GENOMIC DNA]</scope>
</reference>
<evidence type="ECO:0000313" key="8">
    <source>
        <dbReference type="Proteomes" id="UP000308365"/>
    </source>
</evidence>
<dbReference type="GeneTree" id="ENSGT00940000153096"/>
<dbReference type="InterPro" id="IPR001519">
    <property type="entry name" value="Ferritin"/>
</dbReference>
<name>A0A4U1EZA2_MONMO</name>
<protein>
    <recommendedName>
        <fullName evidence="4">Ferritin</fullName>
    </recommendedName>
</protein>
<keyword evidence="4" id="KW-0479">Metal-binding</keyword>
<feature type="domain" description="Ferritin-like diiron" evidence="5">
    <location>
        <begin position="7"/>
        <end position="88"/>
    </location>
</feature>
<keyword evidence="9" id="KW-1185">Reference proteome</keyword>
<dbReference type="InterPro" id="IPR012347">
    <property type="entry name" value="Ferritin-like"/>
</dbReference>
<comment type="subcellular location">
    <subcellularLocation>
        <location evidence="1">Autolysosome</location>
    </subcellularLocation>
</comment>
<sequence>MSPGIHQNYSAKVEAAVNHLVNTYLWASHTYLSLGVCFDCDDVALEGLGHFFLELAEDKRKGTEHLLKMPNQLRGCALFQDMQKLFQR</sequence>
<dbReference type="GO" id="GO:0008198">
    <property type="term" value="F:ferrous iron binding"/>
    <property type="evidence" value="ECO:0007669"/>
    <property type="project" value="TreeGrafter"/>
</dbReference>
<evidence type="ECO:0000313" key="6">
    <source>
        <dbReference type="EMBL" id="TKC42241.1"/>
    </source>
</evidence>
<evidence type="ECO:0000256" key="3">
    <source>
        <dbReference type="ARBA" id="ARBA00047045"/>
    </source>
</evidence>
<reference evidence="6" key="2">
    <citation type="journal article" date="2019" name="IScience">
        <title>Narwhal Genome Reveals Long-Term Low Genetic Diversity despite Current Large Abundance Size.</title>
        <authorList>
            <person name="Westbury M.V."/>
            <person name="Petersen B."/>
            <person name="Garde E."/>
            <person name="Heide-Jorgensen M.P."/>
            <person name="Lorenzen E.D."/>
        </authorList>
    </citation>
    <scope>NUCLEOTIDE SEQUENCE</scope>
    <source>
        <strain evidence="6">MVW</strain>
        <tissue evidence="6">Liver</tissue>
    </source>
</reference>
<dbReference type="Proteomes" id="UP000308365">
    <property type="component" value="Unassembled WGS sequence"/>
</dbReference>
<evidence type="ECO:0000259" key="5">
    <source>
        <dbReference type="PROSITE" id="PS50905"/>
    </source>
</evidence>
<dbReference type="PROSITE" id="PS50905">
    <property type="entry name" value="FERRITIN_LIKE"/>
    <property type="match status" value="1"/>
</dbReference>
<dbReference type="InterPro" id="IPR009040">
    <property type="entry name" value="Ferritin-like_diiron"/>
</dbReference>
<comment type="function">
    <text evidence="2">Stores iron in a soluble, non-toxic, readily available form. Important for iron homeostasis. Iron is taken up in the ferrous form and deposited as ferric hydroxides after oxidation. Also plays a role in delivery of iron to cells. Mediates iron uptake in capsule cells of the developing kidney. Delivery to lysosomes by the cargo receptor NCOA4 for autophagic degradation and release or iron.</text>
</comment>
<dbReference type="Gene3D" id="1.20.1260.10">
    <property type="match status" value="1"/>
</dbReference>
<keyword evidence="4" id="KW-0408">Iron</keyword>
<evidence type="ECO:0000256" key="4">
    <source>
        <dbReference type="RuleBase" id="RU361145"/>
    </source>
</evidence>
<dbReference type="GO" id="GO:0006879">
    <property type="term" value="P:intracellular iron ion homeostasis"/>
    <property type="evidence" value="ECO:0007669"/>
    <property type="project" value="UniProtKB-KW"/>
</dbReference>
<evidence type="ECO:0000313" key="7">
    <source>
        <dbReference type="Ensembl" id="ENSMMNP00015020541.1"/>
    </source>
</evidence>
<gene>
    <name evidence="6" type="ORF">EI555_003908</name>
</gene>
<dbReference type="SUPFAM" id="SSF47240">
    <property type="entry name" value="Ferritin-like"/>
    <property type="match status" value="1"/>
</dbReference>
<comment type="similarity">
    <text evidence="4">Belongs to the ferritin family.</text>
</comment>
<dbReference type="AlphaFoldDB" id="A0A4U1EZA2"/>
<dbReference type="GO" id="GO:0044754">
    <property type="term" value="C:autolysosome"/>
    <property type="evidence" value="ECO:0007669"/>
    <property type="project" value="UniProtKB-SubCell"/>
</dbReference>
<accession>A0A4U1EZA2</accession>
<evidence type="ECO:0000256" key="1">
    <source>
        <dbReference type="ARBA" id="ARBA00044942"/>
    </source>
</evidence>
<keyword evidence="4" id="KW-0409">Iron storage</keyword>
<proteinExistence type="inferred from homology"/>
<reference evidence="7" key="3">
    <citation type="submission" date="2025-05" db="UniProtKB">
        <authorList>
            <consortium name="Ensembl"/>
        </authorList>
    </citation>
    <scope>IDENTIFICATION</scope>
</reference>
<dbReference type="GO" id="GO:0006826">
    <property type="term" value="P:iron ion transport"/>
    <property type="evidence" value="ECO:0007669"/>
    <property type="project" value="InterPro"/>
</dbReference>
<organism evidence="6 8">
    <name type="scientific">Monodon monoceros</name>
    <name type="common">Narwhal</name>
    <name type="synonym">Ceratodon monodon</name>
    <dbReference type="NCBI Taxonomy" id="40151"/>
    <lineage>
        <taxon>Eukaryota</taxon>
        <taxon>Metazoa</taxon>
        <taxon>Chordata</taxon>
        <taxon>Craniata</taxon>
        <taxon>Vertebrata</taxon>
        <taxon>Euteleostomi</taxon>
        <taxon>Mammalia</taxon>
        <taxon>Eutheria</taxon>
        <taxon>Laurasiatheria</taxon>
        <taxon>Artiodactyla</taxon>
        <taxon>Whippomorpha</taxon>
        <taxon>Cetacea</taxon>
        <taxon>Odontoceti</taxon>
        <taxon>Monodontidae</taxon>
        <taxon>Monodon</taxon>
    </lineage>
</organism>
<dbReference type="GO" id="GO:0008199">
    <property type="term" value="F:ferric iron binding"/>
    <property type="evidence" value="ECO:0007669"/>
    <property type="project" value="InterPro"/>
</dbReference>
<dbReference type="Proteomes" id="UP000694561">
    <property type="component" value="Unplaced"/>
</dbReference>
<evidence type="ECO:0000256" key="2">
    <source>
        <dbReference type="ARBA" id="ARBA00045578"/>
    </source>
</evidence>
<dbReference type="EMBL" id="RWIC01000563">
    <property type="protein sequence ID" value="TKC42241.1"/>
    <property type="molecule type" value="Genomic_DNA"/>
</dbReference>
<dbReference type="PANTHER" id="PTHR11431:SF47">
    <property type="entry name" value="FERRITIN LIGHT CHAIN"/>
    <property type="match status" value="1"/>
</dbReference>
<evidence type="ECO:0000313" key="9">
    <source>
        <dbReference type="Proteomes" id="UP000694561"/>
    </source>
</evidence>
<dbReference type="PANTHER" id="PTHR11431">
    <property type="entry name" value="FERRITIN"/>
    <property type="match status" value="1"/>
</dbReference>